<dbReference type="Proteomes" id="UP000790347">
    <property type="component" value="Unassembled WGS sequence"/>
</dbReference>
<gene>
    <name evidence="2" type="ORF">DERF_003275</name>
</gene>
<organism evidence="2 3">
    <name type="scientific">Dermatophagoides farinae</name>
    <name type="common">American house dust mite</name>
    <dbReference type="NCBI Taxonomy" id="6954"/>
    <lineage>
        <taxon>Eukaryota</taxon>
        <taxon>Metazoa</taxon>
        <taxon>Ecdysozoa</taxon>
        <taxon>Arthropoda</taxon>
        <taxon>Chelicerata</taxon>
        <taxon>Arachnida</taxon>
        <taxon>Acari</taxon>
        <taxon>Acariformes</taxon>
        <taxon>Sarcoptiformes</taxon>
        <taxon>Astigmata</taxon>
        <taxon>Psoroptidia</taxon>
        <taxon>Analgoidea</taxon>
        <taxon>Pyroglyphidae</taxon>
        <taxon>Dermatophagoidinae</taxon>
        <taxon>Dermatophagoides</taxon>
    </lineage>
</organism>
<keyword evidence="1" id="KW-0472">Membrane</keyword>
<reference evidence="2" key="2">
    <citation type="journal article" date="2022" name="Res Sq">
        <title>Comparative Genomics Reveals Insights into the Divergent Evolution of Astigmatic Mites and Household Pest Adaptations.</title>
        <authorList>
            <person name="Xiong Q."/>
            <person name="Wan A.T.-Y."/>
            <person name="Liu X.-Y."/>
            <person name="Fung C.S.-H."/>
            <person name="Xiao X."/>
            <person name="Malainual N."/>
            <person name="Hou J."/>
            <person name="Wang L."/>
            <person name="Wang M."/>
            <person name="Yang K."/>
            <person name="Cui Y."/>
            <person name="Leung E."/>
            <person name="Nong W."/>
            <person name="Shin S.-K."/>
            <person name="Au S."/>
            <person name="Jeong K.Y."/>
            <person name="Chew F.T."/>
            <person name="Hui J."/>
            <person name="Leung T.F."/>
            <person name="Tungtrongchitr A."/>
            <person name="Zhong N."/>
            <person name="Liu Z."/>
            <person name="Tsui S."/>
        </authorList>
    </citation>
    <scope>NUCLEOTIDE SEQUENCE</scope>
    <source>
        <strain evidence="2">Derf</strain>
        <tissue evidence="2">Whole organism</tissue>
    </source>
</reference>
<accession>A0A922LBD7</accession>
<keyword evidence="1" id="KW-1133">Transmembrane helix</keyword>
<reference evidence="2" key="1">
    <citation type="submission" date="2013-05" db="EMBL/GenBank/DDBJ databases">
        <authorList>
            <person name="Yim A.K.Y."/>
            <person name="Chan T.F."/>
            <person name="Ji K.M."/>
            <person name="Liu X.Y."/>
            <person name="Zhou J.W."/>
            <person name="Li R.Q."/>
            <person name="Yang K.Y."/>
            <person name="Li J."/>
            <person name="Li M."/>
            <person name="Law P.T.W."/>
            <person name="Wu Y.L."/>
            <person name="Cai Z.L."/>
            <person name="Qin H."/>
            <person name="Bao Y."/>
            <person name="Leung R.K.K."/>
            <person name="Ng P.K.S."/>
            <person name="Zou J."/>
            <person name="Zhong X.J."/>
            <person name="Ran P.X."/>
            <person name="Zhong N.S."/>
            <person name="Liu Z.G."/>
            <person name="Tsui S.K.W."/>
        </authorList>
    </citation>
    <scope>NUCLEOTIDE SEQUENCE</scope>
    <source>
        <strain evidence="2">Derf</strain>
        <tissue evidence="2">Whole organism</tissue>
    </source>
</reference>
<evidence type="ECO:0000313" key="3">
    <source>
        <dbReference type="Proteomes" id="UP000790347"/>
    </source>
</evidence>
<dbReference type="EMBL" id="ASGP02000001">
    <property type="protein sequence ID" value="KAH9529388.1"/>
    <property type="molecule type" value="Genomic_DNA"/>
</dbReference>
<keyword evidence="3" id="KW-1185">Reference proteome</keyword>
<protein>
    <recommendedName>
        <fullName evidence="4">Transmembrane protein</fullName>
    </recommendedName>
</protein>
<evidence type="ECO:0000256" key="1">
    <source>
        <dbReference type="SAM" id="Phobius"/>
    </source>
</evidence>
<sequence length="89" mass="10295">MAKFKGTLQFFTFKSILARSRRNQDKKKEREQDDDSGDEFIVIDKLDRSVGWSNVDGVLIFASFFNCGSLIILHLIKMMMMMNPDQDSP</sequence>
<keyword evidence="1" id="KW-0812">Transmembrane</keyword>
<dbReference type="AlphaFoldDB" id="A0A922LBD7"/>
<feature type="transmembrane region" description="Helical" evidence="1">
    <location>
        <begin position="58"/>
        <end position="76"/>
    </location>
</feature>
<proteinExistence type="predicted"/>
<evidence type="ECO:0000313" key="2">
    <source>
        <dbReference type="EMBL" id="KAH9529388.1"/>
    </source>
</evidence>
<name>A0A922LBD7_DERFA</name>
<evidence type="ECO:0008006" key="4">
    <source>
        <dbReference type="Google" id="ProtNLM"/>
    </source>
</evidence>
<comment type="caution">
    <text evidence="2">The sequence shown here is derived from an EMBL/GenBank/DDBJ whole genome shotgun (WGS) entry which is preliminary data.</text>
</comment>